<dbReference type="OrthoDB" id="5290956at2"/>
<keyword evidence="6" id="KW-0653">Protein transport</keyword>
<dbReference type="AlphaFoldDB" id="A0A3M0CYE6"/>
<keyword evidence="5 7" id="KW-0472">Membrane</keyword>
<evidence type="ECO:0000313" key="9">
    <source>
        <dbReference type="EMBL" id="RMB12669.1"/>
    </source>
</evidence>
<evidence type="ECO:0000256" key="2">
    <source>
        <dbReference type="ARBA" id="ARBA00022475"/>
    </source>
</evidence>
<evidence type="ECO:0000313" key="10">
    <source>
        <dbReference type="Proteomes" id="UP000271227"/>
    </source>
</evidence>
<dbReference type="GO" id="GO:0005886">
    <property type="term" value="C:plasma membrane"/>
    <property type="evidence" value="ECO:0007669"/>
    <property type="project" value="UniProtKB-SubCell"/>
</dbReference>
<comment type="subcellular location">
    <subcellularLocation>
        <location evidence="1">Cell membrane</location>
        <topology evidence="1">Multi-pass membrane protein</topology>
    </subcellularLocation>
    <subcellularLocation>
        <location evidence="6">Membrane</location>
        <topology evidence="6">Multi-pass membrane protein</topology>
    </subcellularLocation>
</comment>
<evidence type="ECO:0000256" key="7">
    <source>
        <dbReference type="SAM" id="Phobius"/>
    </source>
</evidence>
<evidence type="ECO:0000256" key="1">
    <source>
        <dbReference type="ARBA" id="ARBA00004651"/>
    </source>
</evidence>
<feature type="transmembrane region" description="Helical" evidence="7">
    <location>
        <begin position="73"/>
        <end position="90"/>
    </location>
</feature>
<accession>A0A3M0CYE6</accession>
<name>A0A3M0CYE6_9PROT</name>
<evidence type="ECO:0000256" key="5">
    <source>
        <dbReference type="ARBA" id="ARBA00023136"/>
    </source>
</evidence>
<feature type="domain" description="MotA/TolQ/ExbB proton channel" evidence="8">
    <location>
        <begin position="162"/>
        <end position="250"/>
    </location>
</feature>
<dbReference type="Proteomes" id="UP000271227">
    <property type="component" value="Unassembled WGS sequence"/>
</dbReference>
<evidence type="ECO:0000259" key="8">
    <source>
        <dbReference type="Pfam" id="PF01618"/>
    </source>
</evidence>
<dbReference type="Pfam" id="PF01618">
    <property type="entry name" value="MotA_ExbB"/>
    <property type="match status" value="1"/>
</dbReference>
<reference evidence="9 10" key="1">
    <citation type="submission" date="2018-10" db="EMBL/GenBank/DDBJ databases">
        <title>Genomic Encyclopedia of Archaeal and Bacterial Type Strains, Phase II (KMG-II): from individual species to whole genera.</title>
        <authorList>
            <person name="Goeker M."/>
        </authorList>
    </citation>
    <scope>NUCLEOTIDE SEQUENCE [LARGE SCALE GENOMIC DNA]</scope>
    <source>
        <strain evidence="9 10">DSM 25217</strain>
    </source>
</reference>
<dbReference type="GO" id="GO:0017038">
    <property type="term" value="P:protein import"/>
    <property type="evidence" value="ECO:0007669"/>
    <property type="project" value="TreeGrafter"/>
</dbReference>
<comment type="caution">
    <text evidence="9">The sequence shown here is derived from an EMBL/GenBank/DDBJ whole genome shotgun (WGS) entry which is preliminary data.</text>
</comment>
<organism evidence="9 10">
    <name type="scientific">Eilatimonas milleporae</name>
    <dbReference type="NCBI Taxonomy" id="911205"/>
    <lineage>
        <taxon>Bacteria</taxon>
        <taxon>Pseudomonadati</taxon>
        <taxon>Pseudomonadota</taxon>
        <taxon>Alphaproteobacteria</taxon>
        <taxon>Kordiimonadales</taxon>
        <taxon>Kordiimonadaceae</taxon>
        <taxon>Eilatimonas</taxon>
    </lineage>
</organism>
<feature type="transmembrane region" description="Helical" evidence="7">
    <location>
        <begin position="12"/>
        <end position="34"/>
    </location>
</feature>
<evidence type="ECO:0000256" key="4">
    <source>
        <dbReference type="ARBA" id="ARBA00022989"/>
    </source>
</evidence>
<keyword evidence="3 7" id="KW-0812">Transmembrane</keyword>
<feature type="transmembrane region" description="Helical" evidence="7">
    <location>
        <begin position="179"/>
        <end position="200"/>
    </location>
</feature>
<dbReference type="RefSeq" id="WP_121936884.1">
    <property type="nucleotide sequence ID" value="NZ_REFR01000002.1"/>
</dbReference>
<proteinExistence type="inferred from homology"/>
<keyword evidence="4 7" id="KW-1133">Transmembrane helix</keyword>
<dbReference type="InterPro" id="IPR050790">
    <property type="entry name" value="ExbB/TolQ_transport"/>
</dbReference>
<dbReference type="EMBL" id="REFR01000002">
    <property type="protein sequence ID" value="RMB12669.1"/>
    <property type="molecule type" value="Genomic_DNA"/>
</dbReference>
<evidence type="ECO:0000256" key="3">
    <source>
        <dbReference type="ARBA" id="ARBA00022692"/>
    </source>
</evidence>
<gene>
    <name evidence="9" type="ORF">BXY39_0092</name>
</gene>
<keyword evidence="6" id="KW-0813">Transport</keyword>
<keyword evidence="2" id="KW-1003">Cell membrane</keyword>
<sequence length="268" mass="29934">MQQQPNRAFPVEFFYQLFALLISFILVHAVYVALIRPRAAAFLERQYAIMQSDPDYVAAQSLFVILKDYEQESALILMFWALAILVYKGLRVYRQQRQLDLELVNHGGGVVMPGDAPGAIAHIDTLDRRQRDYLLPRALVAALERFTVTGQVQDAAGTAHGVCQAEAERMESELSIIRYIAWAIPSVGFIGTVRGIGQALSQAHRAVEGDITGVTQSLGTAFNSTFVALVLSIILMFIIHQIQLMQERLVLDTGNYCDDRLVRHLRSG</sequence>
<protein>
    <submittedName>
        <fullName evidence="9">Biopolymer transport protein ExbB/TolQ</fullName>
    </submittedName>
</protein>
<feature type="transmembrane region" description="Helical" evidence="7">
    <location>
        <begin position="220"/>
        <end position="239"/>
    </location>
</feature>
<dbReference type="InParanoid" id="A0A3M0CYE6"/>
<evidence type="ECO:0000256" key="6">
    <source>
        <dbReference type="RuleBase" id="RU004057"/>
    </source>
</evidence>
<dbReference type="InterPro" id="IPR002898">
    <property type="entry name" value="MotA_ExbB_proton_chnl"/>
</dbReference>
<keyword evidence="10" id="KW-1185">Reference proteome</keyword>
<comment type="similarity">
    <text evidence="6">Belongs to the exbB/tolQ family.</text>
</comment>
<dbReference type="PANTHER" id="PTHR30625">
    <property type="entry name" value="PROTEIN TOLQ"/>
    <property type="match status" value="1"/>
</dbReference>
<dbReference type="PANTHER" id="PTHR30625:SF11">
    <property type="entry name" value="MOTA_TOLQ_EXBB PROTON CHANNEL DOMAIN-CONTAINING PROTEIN"/>
    <property type="match status" value="1"/>
</dbReference>